<dbReference type="RefSeq" id="WP_290706326.1">
    <property type="nucleotide sequence ID" value="NZ_BAAAVS010000060.1"/>
</dbReference>
<dbReference type="EMBL" id="BAAAVS010000060">
    <property type="protein sequence ID" value="GAA3049473.1"/>
    <property type="molecule type" value="Genomic_DNA"/>
</dbReference>
<accession>A0ABP6LLU2</accession>
<name>A0ABP6LLU2_9ACTN</name>
<keyword evidence="1" id="KW-0812">Transmembrane</keyword>
<keyword evidence="1" id="KW-0472">Membrane</keyword>
<evidence type="ECO:0000313" key="2">
    <source>
        <dbReference type="EMBL" id="GAA3049473.1"/>
    </source>
</evidence>
<comment type="caution">
    <text evidence="2">The sequence shown here is derived from an EMBL/GenBank/DDBJ whole genome shotgun (WGS) entry which is preliminary data.</text>
</comment>
<keyword evidence="3" id="KW-1185">Reference proteome</keyword>
<gene>
    <name evidence="2" type="ORF">GCM10010528_30780</name>
</gene>
<keyword evidence="1" id="KW-1133">Transmembrane helix</keyword>
<evidence type="ECO:0000256" key="1">
    <source>
        <dbReference type="SAM" id="Phobius"/>
    </source>
</evidence>
<reference evidence="3" key="1">
    <citation type="journal article" date="2019" name="Int. J. Syst. Evol. Microbiol.">
        <title>The Global Catalogue of Microorganisms (GCM) 10K type strain sequencing project: providing services to taxonomists for standard genome sequencing and annotation.</title>
        <authorList>
            <consortium name="The Broad Institute Genomics Platform"/>
            <consortium name="The Broad Institute Genome Sequencing Center for Infectious Disease"/>
            <person name="Wu L."/>
            <person name="Ma J."/>
        </authorList>
    </citation>
    <scope>NUCLEOTIDE SEQUENCE [LARGE SCALE GENOMIC DNA]</scope>
    <source>
        <strain evidence="3">JCM 14234</strain>
    </source>
</reference>
<sequence>MSEADETGAAGFGEDVVEDAAPGDDEVAEAGDGLSPLPEDVGEVLLAESGSGWWPIAIGPLLVGAVLTMEALGPGQIHWPVMMIFLIVITGPVYLFITAARKYASVELTEKTLRCGTRRINLSDIGTIYPPNNGGEYKDWEKAPALGELPAVPRGRKGIGVKMVNGKLAQAWARDVDRLRTELTQAHLAVQLGL</sequence>
<proteinExistence type="predicted"/>
<evidence type="ECO:0000313" key="3">
    <source>
        <dbReference type="Proteomes" id="UP001501035"/>
    </source>
</evidence>
<feature type="transmembrane region" description="Helical" evidence="1">
    <location>
        <begin position="79"/>
        <end position="97"/>
    </location>
</feature>
<evidence type="ECO:0008006" key="4">
    <source>
        <dbReference type="Google" id="ProtNLM"/>
    </source>
</evidence>
<protein>
    <recommendedName>
        <fullName evidence="4">DUF3093 domain-containing protein</fullName>
    </recommendedName>
</protein>
<dbReference type="Proteomes" id="UP001501035">
    <property type="component" value="Unassembled WGS sequence"/>
</dbReference>
<organism evidence="2 3">
    <name type="scientific">Gordonia defluvii</name>
    <dbReference type="NCBI Taxonomy" id="283718"/>
    <lineage>
        <taxon>Bacteria</taxon>
        <taxon>Bacillati</taxon>
        <taxon>Actinomycetota</taxon>
        <taxon>Actinomycetes</taxon>
        <taxon>Mycobacteriales</taxon>
        <taxon>Gordoniaceae</taxon>
        <taxon>Gordonia</taxon>
    </lineage>
</organism>